<protein>
    <submittedName>
        <fullName evidence="3">Uncharacterized protein</fullName>
    </submittedName>
</protein>
<name>A0ABR7ETE1_9FIRM</name>
<evidence type="ECO:0000313" key="3">
    <source>
        <dbReference type="EMBL" id="MBC5664611.1"/>
    </source>
</evidence>
<dbReference type="Proteomes" id="UP000647235">
    <property type="component" value="Unassembled WGS sequence"/>
</dbReference>
<keyword evidence="2" id="KW-0472">Membrane</keyword>
<organism evidence="3 4">
    <name type="scientific">Dorea hominis</name>
    <dbReference type="NCBI Taxonomy" id="2763040"/>
    <lineage>
        <taxon>Bacteria</taxon>
        <taxon>Bacillati</taxon>
        <taxon>Bacillota</taxon>
        <taxon>Clostridia</taxon>
        <taxon>Lachnospirales</taxon>
        <taxon>Lachnospiraceae</taxon>
        <taxon>Dorea</taxon>
    </lineage>
</organism>
<keyword evidence="2" id="KW-1133">Transmembrane helix</keyword>
<gene>
    <name evidence="3" type="ORF">H8S07_04870</name>
</gene>
<accession>A0ABR7ETE1</accession>
<evidence type="ECO:0000256" key="1">
    <source>
        <dbReference type="SAM" id="MobiDB-lite"/>
    </source>
</evidence>
<sequence length="128" mass="14245">MTKGRVFFRIIVGGYLGYLGIDLIKKTMTNRPENATLYLVLGVAFAVLGIVWCAKAVVMAVKHEYVENDGEELDCEELLESDVDEDGKLNRDKLLGNTDTQKSDEPVGADHSEAKKQEENTDHNNVTE</sequence>
<keyword evidence="2" id="KW-0812">Transmembrane</keyword>
<feature type="transmembrane region" description="Helical" evidence="2">
    <location>
        <begin position="36"/>
        <end position="58"/>
    </location>
</feature>
<evidence type="ECO:0000256" key="2">
    <source>
        <dbReference type="SAM" id="Phobius"/>
    </source>
</evidence>
<keyword evidence="4" id="KW-1185">Reference proteome</keyword>
<feature type="transmembrane region" description="Helical" evidence="2">
    <location>
        <begin position="6"/>
        <end position="24"/>
    </location>
</feature>
<feature type="region of interest" description="Disordered" evidence="1">
    <location>
        <begin position="86"/>
        <end position="128"/>
    </location>
</feature>
<proteinExistence type="predicted"/>
<dbReference type="EMBL" id="JACOOY010000005">
    <property type="protein sequence ID" value="MBC5664611.1"/>
    <property type="molecule type" value="Genomic_DNA"/>
</dbReference>
<feature type="compositionally biased region" description="Basic and acidic residues" evidence="1">
    <location>
        <begin position="101"/>
        <end position="122"/>
    </location>
</feature>
<evidence type="ECO:0000313" key="4">
    <source>
        <dbReference type="Proteomes" id="UP000647235"/>
    </source>
</evidence>
<dbReference type="RefSeq" id="WP_021860732.1">
    <property type="nucleotide sequence ID" value="NZ_JACOOY010000005.1"/>
</dbReference>
<reference evidence="3 4" key="1">
    <citation type="submission" date="2020-08" db="EMBL/GenBank/DDBJ databases">
        <title>Genome public.</title>
        <authorList>
            <person name="Liu C."/>
            <person name="Sun Q."/>
        </authorList>
    </citation>
    <scope>NUCLEOTIDE SEQUENCE [LARGE SCALE GENOMIC DNA]</scope>
    <source>
        <strain evidence="3 4">NSJ-36</strain>
    </source>
</reference>
<comment type="caution">
    <text evidence="3">The sequence shown here is derived from an EMBL/GenBank/DDBJ whole genome shotgun (WGS) entry which is preliminary data.</text>
</comment>